<evidence type="ECO:0000256" key="1">
    <source>
        <dbReference type="SAM" id="MobiDB-lite"/>
    </source>
</evidence>
<accession>A0AAQ4F8L5</accession>
<comment type="caution">
    <text evidence="2">The sequence shown here is derived from an EMBL/GenBank/DDBJ whole genome shotgun (WGS) entry which is preliminary data.</text>
</comment>
<gene>
    <name evidence="2" type="ORF">V5799_015488</name>
</gene>
<feature type="non-terminal residue" evidence="2">
    <location>
        <position position="77"/>
    </location>
</feature>
<dbReference type="Proteomes" id="UP001321473">
    <property type="component" value="Unassembled WGS sequence"/>
</dbReference>
<dbReference type="AlphaFoldDB" id="A0AAQ4F8L5"/>
<reference evidence="2 3" key="1">
    <citation type="journal article" date="2023" name="Arcadia Sci">
        <title>De novo assembly of a long-read Amblyomma americanum tick genome.</title>
        <authorList>
            <person name="Chou S."/>
            <person name="Poskanzer K.E."/>
            <person name="Rollins M."/>
            <person name="Thuy-Boun P.S."/>
        </authorList>
    </citation>
    <scope>NUCLEOTIDE SEQUENCE [LARGE SCALE GENOMIC DNA]</scope>
    <source>
        <strain evidence="2">F_SG_1</strain>
        <tissue evidence="2">Salivary glands</tissue>
    </source>
</reference>
<proteinExistence type="predicted"/>
<feature type="compositionally biased region" description="Polar residues" evidence="1">
    <location>
        <begin position="15"/>
        <end position="24"/>
    </location>
</feature>
<keyword evidence="3" id="KW-1185">Reference proteome</keyword>
<evidence type="ECO:0000313" key="2">
    <source>
        <dbReference type="EMBL" id="KAK8783171.1"/>
    </source>
</evidence>
<name>A0AAQ4F8L5_AMBAM</name>
<dbReference type="EMBL" id="JARKHS020005831">
    <property type="protein sequence ID" value="KAK8783171.1"/>
    <property type="molecule type" value="Genomic_DNA"/>
</dbReference>
<protein>
    <submittedName>
        <fullName evidence="2">Uncharacterized protein</fullName>
    </submittedName>
</protein>
<feature type="region of interest" description="Disordered" evidence="1">
    <location>
        <begin position="1"/>
        <end position="54"/>
    </location>
</feature>
<organism evidence="2 3">
    <name type="scientific">Amblyomma americanum</name>
    <name type="common">Lone star tick</name>
    <dbReference type="NCBI Taxonomy" id="6943"/>
    <lineage>
        <taxon>Eukaryota</taxon>
        <taxon>Metazoa</taxon>
        <taxon>Ecdysozoa</taxon>
        <taxon>Arthropoda</taxon>
        <taxon>Chelicerata</taxon>
        <taxon>Arachnida</taxon>
        <taxon>Acari</taxon>
        <taxon>Parasitiformes</taxon>
        <taxon>Ixodida</taxon>
        <taxon>Ixodoidea</taxon>
        <taxon>Ixodidae</taxon>
        <taxon>Amblyomminae</taxon>
        <taxon>Amblyomma</taxon>
    </lineage>
</organism>
<evidence type="ECO:0000313" key="3">
    <source>
        <dbReference type="Proteomes" id="UP001321473"/>
    </source>
</evidence>
<sequence length="77" mass="8344">MQRRRLQQGKGGTTATGSTLNSPKGENRALSTKTPTKKQKTPASSWVPKPPVRMQPGDYVGVVKPTTTVYLKTAFQA</sequence>